<accession>A0A1C3P3V5</accession>
<evidence type="ECO:0000313" key="3">
    <source>
        <dbReference type="Proteomes" id="UP000199013"/>
    </source>
</evidence>
<reference evidence="3" key="1">
    <citation type="submission" date="2016-02" db="EMBL/GenBank/DDBJ databases">
        <authorList>
            <person name="Wibberg D."/>
        </authorList>
    </citation>
    <scope>NUCLEOTIDE SEQUENCE [LARGE SCALE GENOMIC DNA]</scope>
</reference>
<dbReference type="Proteomes" id="UP000199013">
    <property type="component" value="Unassembled WGS sequence"/>
</dbReference>
<dbReference type="EMBL" id="FLUV01001754">
    <property type="protein sequence ID" value="SBW24483.1"/>
    <property type="molecule type" value="Genomic_DNA"/>
</dbReference>
<evidence type="ECO:0000256" key="1">
    <source>
        <dbReference type="SAM" id="MobiDB-lite"/>
    </source>
</evidence>
<feature type="region of interest" description="Disordered" evidence="1">
    <location>
        <begin position="211"/>
        <end position="249"/>
    </location>
</feature>
<evidence type="ECO:0000313" key="2">
    <source>
        <dbReference type="EMBL" id="SBW24483.1"/>
    </source>
</evidence>
<protein>
    <recommendedName>
        <fullName evidence="4">Nucleotidyl transferase AbiEii/AbiGii toxin family protein</fullName>
    </recommendedName>
</protein>
<name>A0A1C3P3V5_9ACTN</name>
<dbReference type="AlphaFoldDB" id="A0A1C3P3V5"/>
<organism evidence="2 3">
    <name type="scientific">Candidatus Protofrankia californiensis</name>
    <dbReference type="NCBI Taxonomy" id="1839754"/>
    <lineage>
        <taxon>Bacteria</taxon>
        <taxon>Bacillati</taxon>
        <taxon>Actinomycetota</taxon>
        <taxon>Actinomycetes</taxon>
        <taxon>Frankiales</taxon>
        <taxon>Frankiaceae</taxon>
        <taxon>Protofrankia</taxon>
    </lineage>
</organism>
<dbReference type="Pfam" id="PF08843">
    <property type="entry name" value="AbiEii"/>
    <property type="match status" value="2"/>
</dbReference>
<evidence type="ECO:0008006" key="4">
    <source>
        <dbReference type="Google" id="ProtNLM"/>
    </source>
</evidence>
<keyword evidence="3" id="KW-1185">Reference proteome</keyword>
<gene>
    <name evidence="2" type="ORF">FDG2_4176</name>
</gene>
<dbReference type="InterPro" id="IPR014942">
    <property type="entry name" value="AbiEii"/>
</dbReference>
<sequence>MSADLPAGLRKVLPPDTARSWVVLREILPHSMILYDGTAIAAHLSHRTSRDLDFFFDDPDVDLASLREALTTLRPTAVTDQAAHTLNAVFGQTKVQFLSMAGQVPVDRDTKIAGLRVASLRDLAATKIKVIGDRGELRDYFDLMVIEQRTPVTVETALVDYQARYNDSRNLAHLVRALGYLGDVADDPALPTARDQIERYWATRQPATLASFDQTGRIPRPAPEEPLPAPSPRPESGDAGGMVWVEPHLRNGRQVRGHYRRR</sequence>
<feature type="compositionally biased region" description="Pro residues" evidence="1">
    <location>
        <begin position="220"/>
        <end position="233"/>
    </location>
</feature>
<proteinExistence type="predicted"/>